<evidence type="ECO:0000259" key="4">
    <source>
        <dbReference type="PROSITE" id="PS50104"/>
    </source>
</evidence>
<evidence type="ECO:0000313" key="5">
    <source>
        <dbReference type="EMBL" id="KAJ8028856.1"/>
    </source>
</evidence>
<feature type="domain" description="Death" evidence="3">
    <location>
        <begin position="299"/>
        <end position="364"/>
    </location>
</feature>
<dbReference type="InterPro" id="IPR016024">
    <property type="entry name" value="ARM-type_fold"/>
</dbReference>
<accession>A0A9Q1BLJ6</accession>
<keyword evidence="6" id="KW-1185">Reference proteome</keyword>
<dbReference type="GO" id="GO:0007165">
    <property type="term" value="P:signal transduction"/>
    <property type="evidence" value="ECO:0007669"/>
    <property type="project" value="InterPro"/>
</dbReference>
<dbReference type="PANTHER" id="PTHR47508:SF1">
    <property type="entry name" value="NON-SPECIFIC SERINE_THREONINE PROTEIN KINASE"/>
    <property type="match status" value="1"/>
</dbReference>
<feature type="coiled-coil region" evidence="1">
    <location>
        <begin position="200"/>
        <end position="276"/>
    </location>
</feature>
<feature type="compositionally biased region" description="Polar residues" evidence="2">
    <location>
        <begin position="730"/>
        <end position="740"/>
    </location>
</feature>
<dbReference type="Pfam" id="PF00531">
    <property type="entry name" value="Death"/>
    <property type="match status" value="1"/>
</dbReference>
<name>A0A9Q1BLJ6_HOLLE</name>
<feature type="domain" description="TIR" evidence="4">
    <location>
        <begin position="381"/>
        <end position="514"/>
    </location>
</feature>
<evidence type="ECO:0000313" key="6">
    <source>
        <dbReference type="Proteomes" id="UP001152320"/>
    </source>
</evidence>
<dbReference type="InterPro" id="IPR000488">
    <property type="entry name" value="Death_dom"/>
</dbReference>
<gene>
    <name evidence="5" type="ORF">HOLleu_28101</name>
</gene>
<keyword evidence="1" id="KW-0175">Coiled coil</keyword>
<dbReference type="AlphaFoldDB" id="A0A9Q1BLJ6"/>
<dbReference type="SUPFAM" id="SSF47986">
    <property type="entry name" value="DEATH domain"/>
    <property type="match status" value="1"/>
</dbReference>
<reference evidence="5" key="1">
    <citation type="submission" date="2021-10" db="EMBL/GenBank/DDBJ databases">
        <title>Tropical sea cucumber genome reveals ecological adaptation and Cuvierian tubules defense mechanism.</title>
        <authorList>
            <person name="Chen T."/>
        </authorList>
    </citation>
    <scope>NUCLEOTIDE SEQUENCE</scope>
    <source>
        <strain evidence="5">Nanhai2018</strain>
        <tissue evidence="5">Muscle</tissue>
    </source>
</reference>
<dbReference type="InterPro" id="IPR011029">
    <property type="entry name" value="DEATH-like_dom_sf"/>
</dbReference>
<feature type="region of interest" description="Disordered" evidence="2">
    <location>
        <begin position="706"/>
        <end position="787"/>
    </location>
</feature>
<dbReference type="PROSITE" id="PS50104">
    <property type="entry name" value="TIR"/>
    <property type="match status" value="1"/>
</dbReference>
<dbReference type="Gene3D" id="1.25.10.10">
    <property type="entry name" value="Leucine-rich Repeat Variant"/>
    <property type="match status" value="1"/>
</dbReference>
<dbReference type="SUPFAM" id="SSF52200">
    <property type="entry name" value="Toll/Interleukin receptor TIR domain"/>
    <property type="match status" value="2"/>
</dbReference>
<evidence type="ECO:0000256" key="2">
    <source>
        <dbReference type="SAM" id="MobiDB-lite"/>
    </source>
</evidence>
<comment type="caution">
    <text evidence="5">The sequence shown here is derived from an EMBL/GenBank/DDBJ whole genome shotgun (WGS) entry which is preliminary data.</text>
</comment>
<dbReference type="SUPFAM" id="SSF48371">
    <property type="entry name" value="ARM repeat"/>
    <property type="match status" value="1"/>
</dbReference>
<dbReference type="PROSITE" id="PS50017">
    <property type="entry name" value="DEATH_DOMAIN"/>
    <property type="match status" value="1"/>
</dbReference>
<dbReference type="OrthoDB" id="6078042at2759"/>
<evidence type="ECO:0000259" key="3">
    <source>
        <dbReference type="PROSITE" id="PS50017"/>
    </source>
</evidence>
<proteinExistence type="predicted"/>
<evidence type="ECO:0000256" key="1">
    <source>
        <dbReference type="SAM" id="Coils"/>
    </source>
</evidence>
<protein>
    <submittedName>
        <fullName evidence="5">Ventricular zone-expressed PH domain-containing protein-like 1</fullName>
    </submittedName>
</protein>
<dbReference type="EMBL" id="JAIZAY010000014">
    <property type="protein sequence ID" value="KAJ8028856.1"/>
    <property type="molecule type" value="Genomic_DNA"/>
</dbReference>
<sequence length="794" mass="90165">MFSFVNFMVLKPLYHAAPEKISNIAEKIHESMEDMDDIEKTYLYLLLGEMAKKEPEKLLPVLNIIVGDLRSTSNVYLAYIVVAEMSVKYPMEVYRYYRQLLQTWDRVPDVTVSAARTLGSIGRETEDDAARCLKAMAKRLKTIDEVHKGLILMEMKRIGEKYKHILVKFKDDIAAERESTTLGLSDTVALVMDFLEDRTLESIDHDVKGQREDIDVLENRVQNNADGVHHLKGILMSATGRMEAIQEKKQELEDKFEDVENVIEEAEQKTTEIEQKTVTNAPVWSRDVSKILNPEHDYDWRYLAIRLGYSGEDVRNWALSPDPTMAVLAEWYTTHKSSNATTAILTALQDMGRTEAAKIVERALQEADKLIPKPVGEMSDKPCPVFISYQWDHQPEVKTLKDHLEMAGYRCWMDIGQMGGGDQLFAKINEGMRAAKIVLCIVTSKYAKSENCNKEVNLANLLNKPIIPILIENISWPPAGSMSMLFAQLLYIQFFSEGEYVRGEKFWPDDKFCELLGQISYHISPDLELVSEGDKKLTFLHYKNNPVSSDVFLSYQWDSHSKVIDLFHRLSGEGISCWMDDIDLRDSAIPRVVRIEEAIRKAQVFVAGVSSKYRLCPDCKRQVNLSDALNKPILFILLDQGMTDPNDTTIQHYECINAEENWDNEKIFEIAQKIRSHLSSGHDNGEQTFENNNSAGTIVSLLESSIDPSTLPKKTKNNQTDSNPEKSRNASKSVTIQYKTSPVYVKHASVPGSSRSLPERSRSPRSRLPGRAESDQGIPTGNKHKRRSAICIIL</sequence>
<dbReference type="Pfam" id="PF13676">
    <property type="entry name" value="TIR_2"/>
    <property type="match status" value="2"/>
</dbReference>
<dbReference type="InterPro" id="IPR011989">
    <property type="entry name" value="ARM-like"/>
</dbReference>
<dbReference type="SMART" id="SM00255">
    <property type="entry name" value="TIR"/>
    <property type="match status" value="1"/>
</dbReference>
<dbReference type="InterPro" id="IPR035897">
    <property type="entry name" value="Toll_tir_struct_dom_sf"/>
</dbReference>
<dbReference type="InterPro" id="IPR000157">
    <property type="entry name" value="TIR_dom"/>
</dbReference>
<dbReference type="PANTHER" id="PTHR47508">
    <property type="entry name" value="SAM DOMAIN-CONTAINING PROTEIN-RELATED"/>
    <property type="match status" value="1"/>
</dbReference>
<dbReference type="Gene3D" id="1.10.533.10">
    <property type="entry name" value="Death Domain, Fas"/>
    <property type="match status" value="1"/>
</dbReference>
<organism evidence="5 6">
    <name type="scientific">Holothuria leucospilota</name>
    <name type="common">Black long sea cucumber</name>
    <name type="synonym">Mertensiothuria leucospilota</name>
    <dbReference type="NCBI Taxonomy" id="206669"/>
    <lineage>
        <taxon>Eukaryota</taxon>
        <taxon>Metazoa</taxon>
        <taxon>Echinodermata</taxon>
        <taxon>Eleutherozoa</taxon>
        <taxon>Echinozoa</taxon>
        <taxon>Holothuroidea</taxon>
        <taxon>Aspidochirotacea</taxon>
        <taxon>Aspidochirotida</taxon>
        <taxon>Holothuriidae</taxon>
        <taxon>Holothuria</taxon>
    </lineage>
</organism>
<dbReference type="Gene3D" id="3.40.50.10140">
    <property type="entry name" value="Toll/interleukin-1 receptor homology (TIR) domain"/>
    <property type="match status" value="2"/>
</dbReference>
<dbReference type="SMART" id="SM00005">
    <property type="entry name" value="DEATH"/>
    <property type="match status" value="1"/>
</dbReference>
<dbReference type="Proteomes" id="UP001152320">
    <property type="component" value="Chromosome 14"/>
</dbReference>